<organism evidence="2 4">
    <name type="scientific">Devosia limi DSM 17137</name>
    <dbReference type="NCBI Taxonomy" id="1121477"/>
    <lineage>
        <taxon>Bacteria</taxon>
        <taxon>Pseudomonadati</taxon>
        <taxon>Pseudomonadota</taxon>
        <taxon>Alphaproteobacteria</taxon>
        <taxon>Hyphomicrobiales</taxon>
        <taxon>Devosiaceae</taxon>
        <taxon>Devosia</taxon>
    </lineage>
</organism>
<dbReference type="Proteomes" id="UP000033608">
    <property type="component" value="Unassembled WGS sequence"/>
</dbReference>
<name>A0A0F5LVV7_9HYPH</name>
<reference evidence="3 5" key="2">
    <citation type="submission" date="2016-11" db="EMBL/GenBank/DDBJ databases">
        <authorList>
            <person name="Jaros S."/>
            <person name="Januszkiewicz K."/>
            <person name="Wedrychowicz H."/>
        </authorList>
    </citation>
    <scope>NUCLEOTIDE SEQUENCE [LARGE SCALE GENOMIC DNA]</scope>
    <source>
        <strain evidence="3 5">DSM 17137</strain>
    </source>
</reference>
<accession>A0A0F5LVV7</accession>
<dbReference type="EMBL" id="FQVC01000003">
    <property type="protein sequence ID" value="SHE87766.1"/>
    <property type="molecule type" value="Genomic_DNA"/>
</dbReference>
<protein>
    <submittedName>
        <fullName evidence="3">Phage tail tube protein, GTA-gp10</fullName>
    </submittedName>
</protein>
<dbReference type="InterPro" id="IPR021791">
    <property type="entry name" value="Phage_TAC_11"/>
</dbReference>
<dbReference type="Proteomes" id="UP000184533">
    <property type="component" value="Unassembled WGS sequence"/>
</dbReference>
<dbReference type="PATRIC" id="fig|1121477.3.peg.1580"/>
<reference evidence="2 4" key="1">
    <citation type="submission" date="2015-03" db="EMBL/GenBank/DDBJ databases">
        <authorList>
            <person name="Hassan Y.I."/>
            <person name="Lepp D."/>
            <person name="Zhou T."/>
        </authorList>
    </citation>
    <scope>NUCLEOTIDE SEQUENCE [LARGE SCALE GENOMIC DNA]</scope>
    <source>
        <strain evidence="2 4">DSM 17137</strain>
    </source>
</reference>
<dbReference type="OrthoDB" id="7509188at2"/>
<dbReference type="STRING" id="1121477.SAMN02745223_01297"/>
<keyword evidence="4" id="KW-1185">Reference proteome</keyword>
<proteinExistence type="predicted"/>
<evidence type="ECO:0000313" key="2">
    <source>
        <dbReference type="EMBL" id="KKB86468.1"/>
    </source>
</evidence>
<evidence type="ECO:0000256" key="1">
    <source>
        <dbReference type="SAM" id="MobiDB-lite"/>
    </source>
</evidence>
<dbReference type="AlphaFoldDB" id="A0A0F5LVV7"/>
<feature type="region of interest" description="Disordered" evidence="1">
    <location>
        <begin position="99"/>
        <end position="127"/>
    </location>
</feature>
<feature type="compositionally biased region" description="Low complexity" evidence="1">
    <location>
        <begin position="113"/>
        <end position="127"/>
    </location>
</feature>
<sequence>MSRDGSITLPFADGPKTFRMAWGELIKLQEHCDAGPFVVYTRLMTGGWKMGDISNTIRLGLIGGGMPAPEALTFVQQYVETRPPVESLPLAQGILGTALQGAPDEAPGEPEGEAATASTTSPTGNGE</sequence>
<evidence type="ECO:0000313" key="3">
    <source>
        <dbReference type="EMBL" id="SHE87766.1"/>
    </source>
</evidence>
<dbReference type="Pfam" id="PF11836">
    <property type="entry name" value="Phage_TAC_11"/>
    <property type="match status" value="1"/>
</dbReference>
<evidence type="ECO:0000313" key="4">
    <source>
        <dbReference type="Proteomes" id="UP000033608"/>
    </source>
</evidence>
<evidence type="ECO:0000313" key="5">
    <source>
        <dbReference type="Proteomes" id="UP000184533"/>
    </source>
</evidence>
<gene>
    <name evidence="3" type="ORF">SAMN02745223_01297</name>
    <name evidence="2" type="ORF">VW29_02625</name>
</gene>
<dbReference type="RefSeq" id="WP_046133797.1">
    <property type="nucleotide sequence ID" value="NZ_FQVC01000003.1"/>
</dbReference>
<dbReference type="EMBL" id="LAJF01000036">
    <property type="protein sequence ID" value="KKB86468.1"/>
    <property type="molecule type" value="Genomic_DNA"/>
</dbReference>